<name>A0A1I1IZM8_9SPHI</name>
<dbReference type="InterPro" id="IPR001764">
    <property type="entry name" value="Glyco_hydro_3_N"/>
</dbReference>
<dbReference type="InterPro" id="IPR036962">
    <property type="entry name" value="Glyco_hydro_3_N_sf"/>
</dbReference>
<dbReference type="PANTHER" id="PTHR30620:SF123">
    <property type="entry name" value="BETA-XYLOSIDASE"/>
    <property type="match status" value="1"/>
</dbReference>
<protein>
    <submittedName>
        <fullName evidence="5">Beta-glucosidase</fullName>
    </submittedName>
</protein>
<keyword evidence="3" id="KW-0326">Glycosidase</keyword>
<keyword evidence="6" id="KW-1185">Reference proteome</keyword>
<dbReference type="InterPro" id="IPR019800">
    <property type="entry name" value="Glyco_hydro_3_AS"/>
</dbReference>
<dbReference type="Gene3D" id="2.60.40.10">
    <property type="entry name" value="Immunoglobulins"/>
    <property type="match status" value="1"/>
</dbReference>
<dbReference type="Pfam" id="PF00933">
    <property type="entry name" value="Glyco_hydro_3"/>
    <property type="match status" value="1"/>
</dbReference>
<dbReference type="SUPFAM" id="SSF52279">
    <property type="entry name" value="Beta-D-glucan exohydrolase, C-terminal domain"/>
    <property type="match status" value="1"/>
</dbReference>
<dbReference type="SUPFAM" id="SSF51445">
    <property type="entry name" value="(Trans)glycosidases"/>
    <property type="match status" value="1"/>
</dbReference>
<dbReference type="Proteomes" id="UP000199577">
    <property type="component" value="Unassembled WGS sequence"/>
</dbReference>
<evidence type="ECO:0000313" key="6">
    <source>
        <dbReference type="Proteomes" id="UP000199577"/>
    </source>
</evidence>
<dbReference type="PRINTS" id="PR00133">
    <property type="entry name" value="GLHYDRLASE3"/>
</dbReference>
<dbReference type="InterPro" id="IPR036881">
    <property type="entry name" value="Glyco_hydro_3_C_sf"/>
</dbReference>
<organism evidence="5 6">
    <name type="scientific">Parapedobacter composti</name>
    <dbReference type="NCBI Taxonomy" id="623281"/>
    <lineage>
        <taxon>Bacteria</taxon>
        <taxon>Pseudomonadati</taxon>
        <taxon>Bacteroidota</taxon>
        <taxon>Sphingobacteriia</taxon>
        <taxon>Sphingobacteriales</taxon>
        <taxon>Sphingobacteriaceae</taxon>
        <taxon>Parapedobacter</taxon>
    </lineage>
</organism>
<dbReference type="PROSITE" id="PS00775">
    <property type="entry name" value="GLYCOSYL_HYDROL_F3"/>
    <property type="match status" value="1"/>
</dbReference>
<keyword evidence="2 3" id="KW-0378">Hydrolase</keyword>
<dbReference type="Pfam" id="PF14310">
    <property type="entry name" value="Fn3-like"/>
    <property type="match status" value="1"/>
</dbReference>
<dbReference type="Pfam" id="PF01915">
    <property type="entry name" value="Glyco_hydro_3_C"/>
    <property type="match status" value="1"/>
</dbReference>
<evidence type="ECO:0000256" key="2">
    <source>
        <dbReference type="ARBA" id="ARBA00022801"/>
    </source>
</evidence>
<dbReference type="FunFam" id="3.40.50.1700:FF:000016">
    <property type="entry name" value="Periplasmic beta-glucosidase, xylosidase/arabinosidase"/>
    <property type="match status" value="1"/>
</dbReference>
<feature type="domain" description="Fibronectin type III-like" evidence="4">
    <location>
        <begin position="716"/>
        <end position="785"/>
    </location>
</feature>
<accession>A0A1I1IZM8</accession>
<reference evidence="5 6" key="1">
    <citation type="submission" date="2016-10" db="EMBL/GenBank/DDBJ databases">
        <authorList>
            <person name="de Groot N.N."/>
        </authorList>
    </citation>
    <scope>NUCLEOTIDE SEQUENCE [LARGE SCALE GENOMIC DNA]</scope>
    <source>
        <strain evidence="5 6">DSM 22900</strain>
    </source>
</reference>
<dbReference type="GO" id="GO:0008422">
    <property type="term" value="F:beta-glucosidase activity"/>
    <property type="evidence" value="ECO:0007669"/>
    <property type="project" value="TreeGrafter"/>
</dbReference>
<dbReference type="InterPro" id="IPR017853">
    <property type="entry name" value="GH"/>
</dbReference>
<gene>
    <name evidence="5" type="ORF">SAMN05421747_11051</name>
</gene>
<evidence type="ECO:0000256" key="1">
    <source>
        <dbReference type="ARBA" id="ARBA00005336"/>
    </source>
</evidence>
<dbReference type="SMART" id="SM01217">
    <property type="entry name" value="Fn3_like"/>
    <property type="match status" value="1"/>
</dbReference>
<dbReference type="Gene3D" id="3.40.50.1700">
    <property type="entry name" value="Glycoside hydrolase family 3 C-terminal domain"/>
    <property type="match status" value="1"/>
</dbReference>
<dbReference type="GO" id="GO:0009251">
    <property type="term" value="P:glucan catabolic process"/>
    <property type="evidence" value="ECO:0007669"/>
    <property type="project" value="TreeGrafter"/>
</dbReference>
<dbReference type="EMBL" id="FOLL01000010">
    <property type="protein sequence ID" value="SFC39838.1"/>
    <property type="molecule type" value="Genomic_DNA"/>
</dbReference>
<dbReference type="STRING" id="623281.SAMN05421747_11051"/>
<dbReference type="AlphaFoldDB" id="A0A1I1IZM8"/>
<dbReference type="InterPro" id="IPR002772">
    <property type="entry name" value="Glyco_hydro_3_C"/>
</dbReference>
<dbReference type="Gene3D" id="3.20.20.300">
    <property type="entry name" value="Glycoside hydrolase, family 3, N-terminal domain"/>
    <property type="match status" value="1"/>
</dbReference>
<proteinExistence type="inferred from homology"/>
<dbReference type="InterPro" id="IPR026891">
    <property type="entry name" value="Fn3-like"/>
</dbReference>
<evidence type="ECO:0000259" key="4">
    <source>
        <dbReference type="SMART" id="SM01217"/>
    </source>
</evidence>
<dbReference type="PANTHER" id="PTHR30620">
    <property type="entry name" value="PERIPLASMIC BETA-GLUCOSIDASE-RELATED"/>
    <property type="match status" value="1"/>
</dbReference>
<evidence type="ECO:0000256" key="3">
    <source>
        <dbReference type="RuleBase" id="RU361161"/>
    </source>
</evidence>
<dbReference type="InterPro" id="IPR013783">
    <property type="entry name" value="Ig-like_fold"/>
</dbReference>
<sequence length="800" mass="87141">MLHNPFQFLPNRSIIPLLLMVSFVGYLMAFMSHAYAQGTALPAYRDSQQTIPTRVKDLLKRMTPAEKVGQLLCPMGWEMYDKQGTTVTVSDTFKTLIDHRHIGMFWAVYRADPWTKKTLETGLNPRMAAEAGNAMQRYVMTHSRLGIPLFIAEEMPHGHMAIGTTVFPTGIGLAATWNPALVEKVAAAAAKEVRLQGGHIGYGPVLDLARDPRWSRVEEGFGEDPVLSAAMGAAFVRGTGAGKLDKAGAVITTLKHFAAYGVPEGAHNGRPALIGERSLREAFLPPFKAAIDAGALSVMTSYNSIDGIPCTANSLLLKDILRDEWGFKGFVVSDLFSIDGLADSHRITKDLKESAVKALNAGVDVDLGSNAYQTLLRSLEAGGALAAAIDTAVSRVLRLKFAMGLFENPYVDPEQAAHTVRNDTHVALAREAARQSVVLLENKNNILPLSKQLNRISVIGPNAHTPYNQLGDYTAPQDESHIITVLEGIRDKVPEARVSYVKGCAIRDTSDLTINEAVASARQADVAIVVLGGSSARDFKTEYLETGAASTKHTAVNDIENGEGFDRATLEPLGKQLELLQAVVKTGTPTVVLYIQGRPLNMNWAAANAGALLTAWYPGEQGGSAIADVLFGDYNPSGRLPISIPRHVGQLPVYYNQQHPAAHDYVDEKAAPLYPFGYGQSYSTFVYDSLVIGRLSEKSVRITCQVSNESEIAGDEVIQLYLHDHQAAVVQPIKQLKQFQRIHLRPGESKSVTFVLTEQDLTIIDRDMNEVTEPGEFTVMVGVSSADIRLHEVVYYPFLP</sequence>
<dbReference type="FunFam" id="2.60.40.10:FF:000495">
    <property type="entry name" value="Periplasmic beta-glucosidase"/>
    <property type="match status" value="1"/>
</dbReference>
<comment type="similarity">
    <text evidence="1 3">Belongs to the glycosyl hydrolase 3 family.</text>
</comment>
<dbReference type="RefSeq" id="WP_211657589.1">
    <property type="nucleotide sequence ID" value="NZ_FOLL01000010.1"/>
</dbReference>
<evidence type="ECO:0000313" key="5">
    <source>
        <dbReference type="EMBL" id="SFC39838.1"/>
    </source>
</evidence>
<dbReference type="InterPro" id="IPR051915">
    <property type="entry name" value="Cellulose_Degrad_GH3"/>
</dbReference>